<evidence type="ECO:0000313" key="1">
    <source>
        <dbReference type="EMBL" id="SPD86523.1"/>
    </source>
</evidence>
<gene>
    <name evidence="1" type="ORF">MPLG2_1487</name>
</gene>
<sequence length="57" mass="6258">MDQQVSELTAAEVAWLDELLGGLRGDGVDPLDLDALTRYYDQGYASWQASGGLLTRR</sequence>
<dbReference type="Proteomes" id="UP000238164">
    <property type="component" value="Chromosome 1"/>
</dbReference>
<dbReference type="RefSeq" id="WP_158680933.1">
    <property type="nucleotide sequence ID" value="NZ_BAAAGO010000033.1"/>
</dbReference>
<dbReference type="EMBL" id="LT985188">
    <property type="protein sequence ID" value="SPD86523.1"/>
    <property type="molecule type" value="Genomic_DNA"/>
</dbReference>
<dbReference type="KEGG" id="mgg:MPLG2_1487"/>
<name>A0A2N9JFJ1_9ACTN</name>
<evidence type="ECO:0000313" key="2">
    <source>
        <dbReference type="Proteomes" id="UP000238164"/>
    </source>
</evidence>
<accession>A0A2N9JFJ1</accession>
<protein>
    <submittedName>
        <fullName evidence="1">Uncharacterized protein</fullName>
    </submittedName>
</protein>
<reference evidence="1 2" key="1">
    <citation type="submission" date="2018-02" db="EMBL/GenBank/DDBJ databases">
        <authorList>
            <person name="Cohen D.B."/>
            <person name="Kent A.D."/>
        </authorList>
    </citation>
    <scope>NUCLEOTIDE SEQUENCE [LARGE SCALE GENOMIC DNA]</scope>
    <source>
        <strain evidence="1">1</strain>
    </source>
</reference>
<keyword evidence="2" id="KW-1185">Reference proteome</keyword>
<dbReference type="AlphaFoldDB" id="A0A2N9JFJ1"/>
<proteinExistence type="predicted"/>
<organism evidence="1 2">
    <name type="scientific">Micropruina glycogenica</name>
    <dbReference type="NCBI Taxonomy" id="75385"/>
    <lineage>
        <taxon>Bacteria</taxon>
        <taxon>Bacillati</taxon>
        <taxon>Actinomycetota</taxon>
        <taxon>Actinomycetes</taxon>
        <taxon>Propionibacteriales</taxon>
        <taxon>Nocardioidaceae</taxon>
        <taxon>Micropruina</taxon>
    </lineage>
</organism>